<dbReference type="Proteomes" id="UP000298180">
    <property type="component" value="Unassembled WGS sequence"/>
</dbReference>
<evidence type="ECO:0000256" key="1">
    <source>
        <dbReference type="SAM" id="Phobius"/>
    </source>
</evidence>
<organism evidence="2 3">
    <name type="scientific">Ramlibacter henchirensis</name>
    <dbReference type="NCBI Taxonomy" id="204072"/>
    <lineage>
        <taxon>Bacteria</taxon>
        <taxon>Pseudomonadati</taxon>
        <taxon>Pseudomonadota</taxon>
        <taxon>Betaproteobacteria</taxon>
        <taxon>Burkholderiales</taxon>
        <taxon>Comamonadaceae</taxon>
        <taxon>Ramlibacter</taxon>
    </lineage>
</organism>
<dbReference type="EMBL" id="SMLM01000001">
    <property type="protein sequence ID" value="TFZ06100.1"/>
    <property type="molecule type" value="Genomic_DNA"/>
</dbReference>
<feature type="transmembrane region" description="Helical" evidence="1">
    <location>
        <begin position="98"/>
        <end position="120"/>
    </location>
</feature>
<proteinExistence type="predicted"/>
<keyword evidence="3" id="KW-1185">Reference proteome</keyword>
<name>A0A4Z0C6J7_9BURK</name>
<protein>
    <submittedName>
        <fullName evidence="2">Uncharacterized protein</fullName>
    </submittedName>
</protein>
<keyword evidence="1" id="KW-0472">Membrane</keyword>
<keyword evidence="1" id="KW-1133">Transmembrane helix</keyword>
<keyword evidence="1" id="KW-0812">Transmembrane</keyword>
<accession>A0A4Z0C6J7</accession>
<dbReference type="AlphaFoldDB" id="A0A4Z0C6J7"/>
<evidence type="ECO:0000313" key="3">
    <source>
        <dbReference type="Proteomes" id="UP000298180"/>
    </source>
</evidence>
<evidence type="ECO:0000313" key="2">
    <source>
        <dbReference type="EMBL" id="TFZ06100.1"/>
    </source>
</evidence>
<dbReference type="OrthoDB" id="9983869at2"/>
<gene>
    <name evidence="2" type="ORF">EZ313_05495</name>
</gene>
<sequence>MFFAIWMALALPLMGAACFVGFAPWGPAGSPPPYALALIGAKPSADEVVRCRVEVVEPDGRKTVKLLDAQCREPVAAAPAEGEPSPTQQRLATALHTALSLLTGLTLSVLLLPLVRLLFLRKSTPSWVRRVTI</sequence>
<reference evidence="2 3" key="1">
    <citation type="submission" date="2019-03" db="EMBL/GenBank/DDBJ databases">
        <title>Ramlibacter henchirensis DSM 14656, whole genome shotgun sequence.</title>
        <authorList>
            <person name="Zhang X."/>
            <person name="Feng G."/>
            <person name="Zhu H."/>
        </authorList>
    </citation>
    <scope>NUCLEOTIDE SEQUENCE [LARGE SCALE GENOMIC DNA]</scope>
    <source>
        <strain evidence="2 3">DSM 14656</strain>
    </source>
</reference>
<comment type="caution">
    <text evidence="2">The sequence shown here is derived from an EMBL/GenBank/DDBJ whole genome shotgun (WGS) entry which is preliminary data.</text>
</comment>